<dbReference type="AlphaFoldDB" id="A0AAE0DFJ3"/>
<proteinExistence type="predicted"/>
<organism evidence="1 2">
    <name type="scientific">Lepraria neglecta</name>
    <dbReference type="NCBI Taxonomy" id="209136"/>
    <lineage>
        <taxon>Eukaryota</taxon>
        <taxon>Fungi</taxon>
        <taxon>Dikarya</taxon>
        <taxon>Ascomycota</taxon>
        <taxon>Pezizomycotina</taxon>
        <taxon>Lecanoromycetes</taxon>
        <taxon>OSLEUM clade</taxon>
        <taxon>Lecanoromycetidae</taxon>
        <taxon>Lecanorales</taxon>
        <taxon>Lecanorineae</taxon>
        <taxon>Stereocaulaceae</taxon>
        <taxon>Lepraria</taxon>
    </lineage>
</organism>
<comment type="caution">
    <text evidence="1">The sequence shown here is derived from an EMBL/GenBank/DDBJ whole genome shotgun (WGS) entry which is preliminary data.</text>
</comment>
<keyword evidence="2" id="KW-1185">Reference proteome</keyword>
<gene>
    <name evidence="1" type="ORF">OEA41_010885</name>
</gene>
<accession>A0AAE0DFJ3</accession>
<dbReference type="Proteomes" id="UP001276659">
    <property type="component" value="Unassembled WGS sequence"/>
</dbReference>
<reference evidence="1" key="1">
    <citation type="submission" date="2022-11" db="EMBL/GenBank/DDBJ databases">
        <title>Chromosomal genome sequence assembly and mating type (MAT) locus characterization of the leprose asexual lichenized fungus Lepraria neglecta (Nyl.) Erichsen.</title>
        <authorList>
            <person name="Allen J.L."/>
            <person name="Pfeffer B."/>
        </authorList>
    </citation>
    <scope>NUCLEOTIDE SEQUENCE</scope>
    <source>
        <strain evidence="1">Allen 5258</strain>
    </source>
</reference>
<sequence length="150" mass="16574">MGIEMGDPLSVTGSILALLEGGGAIGKVLKKVITLKRAPDIFLALNNEIAELHNIIHTFDELLQEQSDVCSGIASGRICESLEKVKRTLLEFERLVSYELTVVEGHDARLRLDKSIWLRVEPRVGALKDRVRADKADLNLELSLLTQLTS</sequence>
<evidence type="ECO:0000313" key="1">
    <source>
        <dbReference type="EMBL" id="KAK3167756.1"/>
    </source>
</evidence>
<name>A0AAE0DFJ3_9LECA</name>
<evidence type="ECO:0000313" key="2">
    <source>
        <dbReference type="Proteomes" id="UP001276659"/>
    </source>
</evidence>
<dbReference type="EMBL" id="JASNWA010000011">
    <property type="protein sequence ID" value="KAK3167756.1"/>
    <property type="molecule type" value="Genomic_DNA"/>
</dbReference>
<protein>
    <submittedName>
        <fullName evidence="1">Uncharacterized protein</fullName>
    </submittedName>
</protein>